<gene>
    <name evidence="8" type="ORF">ACFPFU_00770</name>
</gene>
<keyword evidence="9" id="KW-1185">Reference proteome</keyword>
<evidence type="ECO:0000256" key="1">
    <source>
        <dbReference type="ARBA" id="ARBA00004442"/>
    </source>
</evidence>
<dbReference type="Proteomes" id="UP001595818">
    <property type="component" value="Unassembled WGS sequence"/>
</dbReference>
<dbReference type="Gene3D" id="1.20.1600.10">
    <property type="entry name" value="Outer membrane efflux proteins (OEP)"/>
    <property type="match status" value="1"/>
</dbReference>
<comment type="caution">
    <text evidence="8">The sequence shown here is derived from an EMBL/GenBank/DDBJ whole genome shotgun (WGS) entry which is preliminary data.</text>
</comment>
<keyword evidence="5" id="KW-0812">Transmembrane</keyword>
<dbReference type="Pfam" id="PF02321">
    <property type="entry name" value="OEP"/>
    <property type="match status" value="1"/>
</dbReference>
<keyword evidence="7" id="KW-0998">Cell outer membrane</keyword>
<sequence>MKKFLLFGLSVLIGFKSIAQDREPLTFEKAVEIGLERNFDVKIAINEAIMATNERRIGNSLLLPTLDATNVRTYRKEDTEQTFVSDPSTPRMIPGAQTRTNNYSLVAIYGFSADAVVALQRLGKLAEISELEAKVMIENAVAAIATSYYRLVLEQQRYNVLNTTLELSQERVEIAKAQYEFGRASRRDFLAAQVDYNADLTALVNQEQVIQNSKINLNELLAIDPQRNFDIKDTITIRENLLLEDLMENAYDNNKQLLVTQRLENVAYLQLRELQAQRLPTITLNGAYNNNSLRSDAGFLLTNKQDGITLGATIGWNLFSGFSLNRRIQNAKIQMQNQRHFLDQYEIQMQSDIQRTFNTYENSKRLLEIEQMNYEVAVENSEIALDRFRLGIANYLEFRDAQVNRLQAESRLIESLYNIKETEIELMRLSGKIYFQSSYEKIH</sequence>
<comment type="similarity">
    <text evidence="2">Belongs to the outer membrane factor (OMF) (TC 1.B.17) family.</text>
</comment>
<dbReference type="EMBL" id="JBHSJJ010000001">
    <property type="protein sequence ID" value="MFC4870199.1"/>
    <property type="molecule type" value="Genomic_DNA"/>
</dbReference>
<keyword evidence="4" id="KW-1134">Transmembrane beta strand</keyword>
<organism evidence="8 9">
    <name type="scientific">Negadavirga shengliensis</name>
    <dbReference type="NCBI Taxonomy" id="1389218"/>
    <lineage>
        <taxon>Bacteria</taxon>
        <taxon>Pseudomonadati</taxon>
        <taxon>Bacteroidota</taxon>
        <taxon>Cytophagia</taxon>
        <taxon>Cytophagales</taxon>
        <taxon>Cyclobacteriaceae</taxon>
        <taxon>Negadavirga</taxon>
    </lineage>
</organism>
<proteinExistence type="inferred from homology"/>
<accession>A0ABV9SV44</accession>
<dbReference type="SUPFAM" id="SSF56954">
    <property type="entry name" value="Outer membrane efflux proteins (OEP)"/>
    <property type="match status" value="1"/>
</dbReference>
<dbReference type="InterPro" id="IPR003423">
    <property type="entry name" value="OMP_efflux"/>
</dbReference>
<dbReference type="PANTHER" id="PTHR30026:SF20">
    <property type="entry name" value="OUTER MEMBRANE PROTEIN TOLC"/>
    <property type="match status" value="1"/>
</dbReference>
<keyword evidence="6" id="KW-0472">Membrane</keyword>
<evidence type="ECO:0000256" key="2">
    <source>
        <dbReference type="ARBA" id="ARBA00007613"/>
    </source>
</evidence>
<dbReference type="RefSeq" id="WP_377060532.1">
    <property type="nucleotide sequence ID" value="NZ_JBHSJJ010000001.1"/>
</dbReference>
<reference evidence="9" key="1">
    <citation type="journal article" date="2019" name="Int. J. Syst. Evol. Microbiol.">
        <title>The Global Catalogue of Microorganisms (GCM) 10K type strain sequencing project: providing services to taxonomists for standard genome sequencing and annotation.</title>
        <authorList>
            <consortium name="The Broad Institute Genomics Platform"/>
            <consortium name="The Broad Institute Genome Sequencing Center for Infectious Disease"/>
            <person name="Wu L."/>
            <person name="Ma J."/>
        </authorList>
    </citation>
    <scope>NUCLEOTIDE SEQUENCE [LARGE SCALE GENOMIC DNA]</scope>
    <source>
        <strain evidence="9">CGMCC 4.7466</strain>
    </source>
</reference>
<dbReference type="PANTHER" id="PTHR30026">
    <property type="entry name" value="OUTER MEMBRANE PROTEIN TOLC"/>
    <property type="match status" value="1"/>
</dbReference>
<evidence type="ECO:0000313" key="9">
    <source>
        <dbReference type="Proteomes" id="UP001595818"/>
    </source>
</evidence>
<evidence type="ECO:0000256" key="7">
    <source>
        <dbReference type="ARBA" id="ARBA00023237"/>
    </source>
</evidence>
<name>A0ABV9SV44_9BACT</name>
<evidence type="ECO:0000256" key="5">
    <source>
        <dbReference type="ARBA" id="ARBA00022692"/>
    </source>
</evidence>
<evidence type="ECO:0000256" key="3">
    <source>
        <dbReference type="ARBA" id="ARBA00022448"/>
    </source>
</evidence>
<protein>
    <submittedName>
        <fullName evidence="8">TolC family protein</fullName>
    </submittedName>
</protein>
<dbReference type="InterPro" id="IPR051906">
    <property type="entry name" value="TolC-like"/>
</dbReference>
<evidence type="ECO:0000256" key="4">
    <source>
        <dbReference type="ARBA" id="ARBA00022452"/>
    </source>
</evidence>
<comment type="subcellular location">
    <subcellularLocation>
        <location evidence="1">Cell outer membrane</location>
    </subcellularLocation>
</comment>
<keyword evidence="3" id="KW-0813">Transport</keyword>
<evidence type="ECO:0000313" key="8">
    <source>
        <dbReference type="EMBL" id="MFC4870199.1"/>
    </source>
</evidence>
<evidence type="ECO:0000256" key="6">
    <source>
        <dbReference type="ARBA" id="ARBA00023136"/>
    </source>
</evidence>